<feature type="region of interest" description="Disordered" evidence="1">
    <location>
        <begin position="572"/>
        <end position="648"/>
    </location>
</feature>
<dbReference type="PROSITE" id="PS50057">
    <property type="entry name" value="FERM_3"/>
    <property type="match status" value="1"/>
</dbReference>
<feature type="region of interest" description="Disordered" evidence="1">
    <location>
        <begin position="106"/>
        <end position="180"/>
    </location>
</feature>
<dbReference type="SUPFAM" id="SSF50729">
    <property type="entry name" value="PH domain-like"/>
    <property type="match status" value="1"/>
</dbReference>
<dbReference type="InterPro" id="IPR011993">
    <property type="entry name" value="PH-like_dom_sf"/>
</dbReference>
<dbReference type="Pfam" id="PF00373">
    <property type="entry name" value="FERM_M"/>
    <property type="match status" value="1"/>
</dbReference>
<dbReference type="Gene3D" id="2.30.29.30">
    <property type="entry name" value="Pleckstrin-homology domain (PH domain)/Phosphotyrosine-binding domain (PTB)"/>
    <property type="match status" value="1"/>
</dbReference>
<dbReference type="Gene3D" id="1.20.80.10">
    <property type="match status" value="1"/>
</dbReference>
<dbReference type="PANTHER" id="PTHR13429">
    <property type="entry name" value="FERM DOMAIN (PROTEIN4.1-EZRIN-RADIXIN-MOESIN) FAMILY"/>
    <property type="match status" value="1"/>
</dbReference>
<dbReference type="PANTHER" id="PTHR13429:SF7">
    <property type="entry name" value="FERM DOMAIN-CONTAINING PROTEIN 1"/>
    <property type="match status" value="1"/>
</dbReference>
<feature type="compositionally biased region" description="Basic and acidic residues" evidence="1">
    <location>
        <begin position="609"/>
        <end position="618"/>
    </location>
</feature>
<dbReference type="GeneTree" id="ENSGT00940000162787"/>
<feature type="compositionally biased region" description="Low complexity" evidence="1">
    <location>
        <begin position="634"/>
        <end position="645"/>
    </location>
</feature>
<dbReference type="CDD" id="cd13185">
    <property type="entry name" value="FERM_C_FRMD1_FRMD6"/>
    <property type="match status" value="1"/>
</dbReference>
<feature type="region of interest" description="Disordered" evidence="1">
    <location>
        <begin position="1"/>
        <end position="82"/>
    </location>
</feature>
<accession>A0A8I5NQ62</accession>
<dbReference type="InterPro" id="IPR041781">
    <property type="entry name" value="FRMD6-FERM_C"/>
</dbReference>
<dbReference type="Gene3D" id="3.10.20.90">
    <property type="entry name" value="Phosphatidylinositol 3-kinase Catalytic Subunit, Chain A, domain 1"/>
    <property type="match status" value="1"/>
</dbReference>
<evidence type="ECO:0000256" key="1">
    <source>
        <dbReference type="SAM" id="MobiDB-lite"/>
    </source>
</evidence>
<dbReference type="Ensembl" id="ENSPANT00000061368.1">
    <property type="protein sequence ID" value="ENSPANP00000056163.1"/>
    <property type="gene ID" value="ENSPANG00000016089.4"/>
</dbReference>
<dbReference type="SMART" id="SM00295">
    <property type="entry name" value="B41"/>
    <property type="match status" value="1"/>
</dbReference>
<dbReference type="InterPro" id="IPR047145">
    <property type="entry name" value="FRMD6-like"/>
</dbReference>
<reference evidence="3 4" key="1">
    <citation type="submission" date="2012-03" db="EMBL/GenBank/DDBJ databases">
        <title>Whole Genome Assembly of Papio anubis.</title>
        <authorList>
            <person name="Liu Y.L."/>
            <person name="Abraham K.A."/>
            <person name="Akbar H.A."/>
            <person name="Ali S.A."/>
            <person name="Anosike U.A."/>
            <person name="Aqrawi P.A."/>
            <person name="Arias F.A."/>
            <person name="Attaway T.A."/>
            <person name="Awwad R.A."/>
            <person name="Babu C.B."/>
            <person name="Bandaranaike D.B."/>
            <person name="Battles P.B."/>
            <person name="Bell A.B."/>
            <person name="Beltran B.B."/>
            <person name="Berhane-Mersha D.B."/>
            <person name="Bess C.B."/>
            <person name="Bickham C.B."/>
            <person name="Bolden T.B."/>
            <person name="Carter K.C."/>
            <person name="Chau D.C."/>
            <person name="Chavez A.C."/>
            <person name="Clerc-Blankenburg K.C."/>
            <person name="Coyle M.C."/>
            <person name="Dao M.D."/>
            <person name="Davila M.L.D."/>
            <person name="Davy-Carroll L.D."/>
            <person name="Denson S.D."/>
            <person name="Dinh H.D."/>
            <person name="Fernandez S.F."/>
            <person name="Fernando P.F."/>
            <person name="Forbes L.F."/>
            <person name="Francis C.F."/>
            <person name="Francisco L.F."/>
            <person name="Fu Q.F."/>
            <person name="Garcia-Iii R.G."/>
            <person name="Garrett T.G."/>
            <person name="Gross S.G."/>
            <person name="Gubbala S.G."/>
            <person name="Hirani K.H."/>
            <person name="Hogues M.H."/>
            <person name="Hollins B.H."/>
            <person name="Jackson L.J."/>
            <person name="Javaid M.J."/>
            <person name="Jhangiani S.J."/>
            <person name="Johnson A.J."/>
            <person name="Johnson B.J."/>
            <person name="Jones J.J."/>
            <person name="Joshi V.J."/>
            <person name="Kalu J.K."/>
            <person name="Khan N.K."/>
            <person name="Korchina V.K."/>
            <person name="Kovar C.K."/>
            <person name="Lago L.L."/>
            <person name="Lara F.L."/>
            <person name="Le T.-K.L."/>
            <person name="Lee S.L."/>
            <person name="Legall-Iii F.L."/>
            <person name="Lemon S.L."/>
            <person name="Liu J.L."/>
            <person name="Liu Y.-S.L."/>
            <person name="Liyanage D.L."/>
            <person name="Lopez J.L."/>
            <person name="Lorensuhewa L.L."/>
            <person name="Mata R.M."/>
            <person name="Mathew T.M."/>
            <person name="Mercado C.M."/>
            <person name="Mercado I.M."/>
            <person name="Morales K.M."/>
            <person name="Morgan M.M."/>
            <person name="Munidasa M.M."/>
            <person name="Ngo D.N."/>
            <person name="Nguyen L.N."/>
            <person name="Nguyen T.N."/>
            <person name="Nguyen N.N."/>
            <person name="Obregon M.O."/>
            <person name="Okwuonu G.O."/>
            <person name="Ongeri F.O."/>
            <person name="Onwere C.O."/>
            <person name="Osifeso I.O."/>
            <person name="Parra A.P."/>
            <person name="Patil S.P."/>
            <person name="Perez A.P."/>
            <person name="Perez Y.P."/>
            <person name="Pham C.P."/>
            <person name="Pu L.-L.P."/>
            <person name="Puazo M.P."/>
            <person name="Quiroz J.Q."/>
            <person name="Rouhana J.R."/>
            <person name="Ruiz M.R."/>
            <person name="Ruiz S.-J.R."/>
            <person name="Saada N.S."/>
            <person name="Santibanez J.S."/>
            <person name="Scheel M.S."/>
            <person name="Schneider B.S."/>
            <person name="Simmons D.S."/>
            <person name="Sisson I.S."/>
            <person name="Tang L.-Y.T."/>
            <person name="Thornton R.T."/>
            <person name="Tisius J.T."/>
            <person name="Toledanes G.T."/>
            <person name="Trejos Z.T."/>
            <person name="Usmani K.U."/>
            <person name="Varghese R.V."/>
            <person name="Vattathil S.V."/>
            <person name="Vee V.V."/>
            <person name="Walker D.W."/>
            <person name="Weissenberger G.W."/>
            <person name="White C.W."/>
            <person name="Williams A.W."/>
            <person name="Woodworth J.W."/>
            <person name="Wright R.W."/>
            <person name="Zhu Y.Z."/>
            <person name="Han Y.H."/>
            <person name="Newsham I.N."/>
            <person name="Nazareth L.N."/>
            <person name="Worley K.W."/>
            <person name="Muzny D.M."/>
            <person name="Rogers J.R."/>
            <person name="Gibbs R.G."/>
        </authorList>
    </citation>
    <scope>NUCLEOTIDE SEQUENCE [LARGE SCALE GENOMIC DNA]</scope>
</reference>
<feature type="compositionally biased region" description="Pro residues" evidence="1">
    <location>
        <begin position="1"/>
        <end position="12"/>
    </location>
</feature>
<dbReference type="InterPro" id="IPR018979">
    <property type="entry name" value="FERM_N"/>
</dbReference>
<dbReference type="InterPro" id="IPR029071">
    <property type="entry name" value="Ubiquitin-like_domsf"/>
</dbReference>
<dbReference type="SMART" id="SM01196">
    <property type="entry name" value="FERM_C"/>
    <property type="match status" value="1"/>
</dbReference>
<dbReference type="Pfam" id="PF09380">
    <property type="entry name" value="FERM_C"/>
    <property type="match status" value="1"/>
</dbReference>
<dbReference type="InterPro" id="IPR018980">
    <property type="entry name" value="FERM_PH-like_C"/>
</dbReference>
<dbReference type="InterPro" id="IPR019749">
    <property type="entry name" value="Band_41_domain"/>
</dbReference>
<name>A0A8I5NQ62_PAPAN</name>
<dbReference type="Pfam" id="PF09379">
    <property type="entry name" value="FERM_N"/>
    <property type="match status" value="1"/>
</dbReference>
<dbReference type="SUPFAM" id="SSF47031">
    <property type="entry name" value="Second domain of FERM"/>
    <property type="match status" value="1"/>
</dbReference>
<evidence type="ECO:0000313" key="4">
    <source>
        <dbReference type="Proteomes" id="UP000028761"/>
    </source>
</evidence>
<dbReference type="GO" id="GO:0098592">
    <property type="term" value="C:cytoplasmic side of apical plasma membrane"/>
    <property type="evidence" value="ECO:0007669"/>
    <property type="project" value="TreeGrafter"/>
</dbReference>
<dbReference type="Proteomes" id="UP000028761">
    <property type="component" value="Chromosome 6"/>
</dbReference>
<reference evidence="3" key="3">
    <citation type="submission" date="2025-09" db="UniProtKB">
        <authorList>
            <consortium name="Ensembl"/>
        </authorList>
    </citation>
    <scope>IDENTIFICATION</scope>
</reference>
<evidence type="ECO:0000259" key="2">
    <source>
        <dbReference type="PROSITE" id="PS50057"/>
    </source>
</evidence>
<dbReference type="GO" id="GO:0035332">
    <property type="term" value="P:positive regulation of hippo signaling"/>
    <property type="evidence" value="ECO:0007669"/>
    <property type="project" value="TreeGrafter"/>
</dbReference>
<dbReference type="CDD" id="cd14473">
    <property type="entry name" value="FERM_B-lobe"/>
    <property type="match status" value="1"/>
</dbReference>
<dbReference type="InterPro" id="IPR000299">
    <property type="entry name" value="FERM_domain"/>
</dbReference>
<organism evidence="3 4">
    <name type="scientific">Papio anubis</name>
    <name type="common">Olive baboon</name>
    <dbReference type="NCBI Taxonomy" id="9555"/>
    <lineage>
        <taxon>Eukaryota</taxon>
        <taxon>Metazoa</taxon>
        <taxon>Chordata</taxon>
        <taxon>Craniata</taxon>
        <taxon>Vertebrata</taxon>
        <taxon>Euteleostomi</taxon>
        <taxon>Mammalia</taxon>
        <taxon>Eutheria</taxon>
        <taxon>Euarchontoglires</taxon>
        <taxon>Primates</taxon>
        <taxon>Haplorrhini</taxon>
        <taxon>Catarrhini</taxon>
        <taxon>Cercopithecidae</taxon>
        <taxon>Cercopithecinae</taxon>
        <taxon>Papio</taxon>
    </lineage>
</organism>
<gene>
    <name evidence="3" type="primary">FRMD1</name>
</gene>
<keyword evidence="4" id="KW-1185">Reference proteome</keyword>
<dbReference type="SUPFAM" id="SSF54236">
    <property type="entry name" value="Ubiquitin-like"/>
    <property type="match status" value="1"/>
</dbReference>
<proteinExistence type="predicted"/>
<dbReference type="InterPro" id="IPR019748">
    <property type="entry name" value="FERM_central"/>
</dbReference>
<dbReference type="InterPro" id="IPR014352">
    <property type="entry name" value="FERM/acyl-CoA-bd_prot_sf"/>
</dbReference>
<dbReference type="AlphaFoldDB" id="A0A8I5NQ62"/>
<feature type="compositionally biased region" description="Low complexity" evidence="1">
    <location>
        <begin position="147"/>
        <end position="160"/>
    </location>
</feature>
<feature type="domain" description="FERM" evidence="2">
    <location>
        <begin position="235"/>
        <end position="539"/>
    </location>
</feature>
<sequence>MQIPGPSPPCHCPPGQVSPPRSTLPAQGPRRPPTMRAAMGSNAYRRSEWAVHAVRSGEKPGSGVASSRQGAEPGASAQGAASLEWRARSPLQGWDAAVPGRAMGGRVTRGWSDPPDWATPGTGNSGTVRPPGRCDPREPARPAVPPGRVGWAGRGRAALANPERGPPPHVVPPGGHKSGGRFYTARGTTAGAWSRTRSRTLVPAGARWMEPSPERPAGNRQEPTLGMDAMASEHRDVLVLLPSQEQLRLTVGVKATGRELFQQVCNAVSIRDTQFFGLCVIRNNEYIFMDLEQKLSKYFSKDWKKEIYEENEKPRAPFVAFLRVQHYVENGRVISDHRARHLYYCHLKERVLRSQCAHREEAYFLLAACALQADLGDHREPAHTGRYFEPHSYFPQWIITKRGIDYILRHMPALHRERQGLNPKEAVLCFIQEACRLEDVPVHFFRLHKDKKEGHPTVILGLTLRGVHIYQEVDRAPQLLYDLPWPHIGKLAFLGKKLEIQLDGLPAAQKLVYYTGCTWRSRHLLHLLRASHQLHLRVRPTLRQLRQREEAEEKQRYRESYISDGLELDLDSRGSPGSGVSSQHCPHRLSRHSTDSHGSSHTSGIEADSWLRESREMSVDTPLEVQGLHEKEPSSSLRTSRSHPSICGDSQAIRQEPCAEVRTRGQSTEAVHQIWEMKAGVSEEPHSRSLDDTRLHQLALHPAPTSPSRTFHCAPDCGLAAPCENRATLPSKRSSNCLTLDLFGEAPPPQEFVV</sequence>
<protein>
    <submittedName>
        <fullName evidence="3">FERM domain containing 1</fullName>
    </submittedName>
</protein>
<reference evidence="3" key="2">
    <citation type="submission" date="2025-08" db="UniProtKB">
        <authorList>
            <consortium name="Ensembl"/>
        </authorList>
    </citation>
    <scope>IDENTIFICATION</scope>
</reference>
<dbReference type="InterPro" id="IPR035963">
    <property type="entry name" value="FERM_2"/>
</dbReference>
<evidence type="ECO:0000313" key="3">
    <source>
        <dbReference type="Ensembl" id="ENSPANP00000056163.1"/>
    </source>
</evidence>